<evidence type="ECO:0000313" key="1">
    <source>
        <dbReference type="EMBL" id="CAA9278197.1"/>
    </source>
</evidence>
<sequence>MKPLPTVFTLVPSGQIMTGLPSSAGVRLLAFRRWSDGRVEVDGFPAETDVCEDLAAHMDPNVVRLERGRLYVTAANGHAVYVSVGPSPLRGCVRYGRLYLRQPGNGQRAGGGQRAVS</sequence>
<organism evidence="1">
    <name type="scientific">uncultured Chloroflexota bacterium</name>
    <dbReference type="NCBI Taxonomy" id="166587"/>
    <lineage>
        <taxon>Bacteria</taxon>
        <taxon>Bacillati</taxon>
        <taxon>Chloroflexota</taxon>
        <taxon>environmental samples</taxon>
    </lineage>
</organism>
<proteinExistence type="predicted"/>
<dbReference type="EMBL" id="CADCTC010000198">
    <property type="protein sequence ID" value="CAA9278197.1"/>
    <property type="molecule type" value="Genomic_DNA"/>
</dbReference>
<accession>A0A6J4JJ14</accession>
<gene>
    <name evidence="1" type="ORF">AVDCRST_MAG77-3581</name>
</gene>
<protein>
    <submittedName>
        <fullName evidence="1">Uncharacterized protein</fullName>
    </submittedName>
</protein>
<reference evidence="1" key="1">
    <citation type="submission" date="2020-02" db="EMBL/GenBank/DDBJ databases">
        <authorList>
            <person name="Meier V. D."/>
        </authorList>
    </citation>
    <scope>NUCLEOTIDE SEQUENCE</scope>
    <source>
        <strain evidence="1">AVDCRST_MAG77</strain>
    </source>
</reference>
<dbReference type="AlphaFoldDB" id="A0A6J4JJ14"/>
<name>A0A6J4JJ14_9CHLR</name>